<dbReference type="RefSeq" id="WP_311950973.1">
    <property type="nucleotide sequence ID" value="NZ_JAVLVU010000001.1"/>
</dbReference>
<dbReference type="InterPro" id="IPR000743">
    <property type="entry name" value="Glyco_hydro_28"/>
</dbReference>
<dbReference type="EC" id="3.2.1.82" evidence="7"/>
<dbReference type="InterPro" id="IPR013783">
    <property type="entry name" value="Ig-like_fold"/>
</dbReference>
<evidence type="ECO:0000256" key="2">
    <source>
        <dbReference type="ARBA" id="ARBA00022801"/>
    </source>
</evidence>
<keyword evidence="8" id="KW-1185">Reference proteome</keyword>
<dbReference type="PROSITE" id="PS00502">
    <property type="entry name" value="POLYGALACTURONASE"/>
    <property type="match status" value="1"/>
</dbReference>
<comment type="caution">
    <text evidence="7">The sequence shown here is derived from an EMBL/GenBank/DDBJ whole genome shotgun (WGS) entry which is preliminary data.</text>
</comment>
<dbReference type="CDD" id="cd00063">
    <property type="entry name" value="FN3"/>
    <property type="match status" value="1"/>
</dbReference>
<reference evidence="8" key="1">
    <citation type="submission" date="2023-07" db="EMBL/GenBank/DDBJ databases">
        <title>Functional and genomic diversity of the sorghum phyllosphere microbiome.</title>
        <authorList>
            <person name="Shade A."/>
        </authorList>
    </citation>
    <scope>NUCLEOTIDE SEQUENCE [LARGE SCALE GENOMIC DNA]</scope>
    <source>
        <strain evidence="8">SORGH_AS_0422</strain>
    </source>
</reference>
<evidence type="ECO:0000259" key="6">
    <source>
        <dbReference type="PROSITE" id="PS50853"/>
    </source>
</evidence>
<dbReference type="InterPro" id="IPR036116">
    <property type="entry name" value="FN3_sf"/>
</dbReference>
<feature type="domain" description="Fibronectin type-III" evidence="6">
    <location>
        <begin position="23"/>
        <end position="108"/>
    </location>
</feature>
<dbReference type="InterPro" id="IPR003961">
    <property type="entry name" value="FN3_dom"/>
</dbReference>
<dbReference type="Gene3D" id="2.60.40.10">
    <property type="entry name" value="Immunoglobulins"/>
    <property type="match status" value="1"/>
</dbReference>
<evidence type="ECO:0000256" key="3">
    <source>
        <dbReference type="ARBA" id="ARBA00023295"/>
    </source>
</evidence>
<sequence>MKKYFLLLVCFTHVVVVSFAAKAPKQVIVAPGTLSAASATLVWDKPDQAVRYHIILNGKEVGAVSKSNYMLTGLTPSTAYNCVVKTEGADGKLSGNSKPVKFTTTPQGKVLNITEFGARGDGSTINTKAIQKSIDACPEYGTVLIPEGNFVSGALFLKSRMTLQIEKGGTLKGSPNTEDYEPFINNRFEGWEMKTYASLINAGTMDSNGGYTTQQISIKGEGTISGGGGALGKAMIDKHGMRSRGRLIMLMNCQNVELQGLQIKDAPCWTIHYIYSKGISCHDLDIVSTAHNGDGLDPDSSDDSYIFNCSFSTGDDCIAIKSGKNPEGYTIGRPTRNVQITNCNFTKGHGISIGSEMSGGVSDVLVQDCTAGALLNGMQIKGTKERGGYVKNVTVTDCQLLKITIFSALNYNNDGAAAPLPPTFENFIFKNIDLKAATIKEPVININGFKDPAHKLKNVRFDNIIMPNGSKVIVNDAQNVRFANVKMINGSKPDYSLNNSTQTTY</sequence>
<gene>
    <name evidence="7" type="ORF">QE417_002789</name>
</gene>
<dbReference type="InterPro" id="IPR011050">
    <property type="entry name" value="Pectin_lyase_fold/virulence"/>
</dbReference>
<organism evidence="7 8">
    <name type="scientific">Mucilaginibacter terrae</name>
    <dbReference type="NCBI Taxonomy" id="1955052"/>
    <lineage>
        <taxon>Bacteria</taxon>
        <taxon>Pseudomonadati</taxon>
        <taxon>Bacteroidota</taxon>
        <taxon>Sphingobacteriia</taxon>
        <taxon>Sphingobacteriales</taxon>
        <taxon>Sphingobacteriaceae</taxon>
        <taxon>Mucilaginibacter</taxon>
    </lineage>
</organism>
<evidence type="ECO:0000313" key="8">
    <source>
        <dbReference type="Proteomes" id="UP001258315"/>
    </source>
</evidence>
<dbReference type="Pfam" id="PF00295">
    <property type="entry name" value="Glyco_hydro_28"/>
    <property type="match status" value="1"/>
</dbReference>
<dbReference type="InterPro" id="IPR012334">
    <property type="entry name" value="Pectin_lyas_fold"/>
</dbReference>
<accession>A0ABU3GXJ6</accession>
<dbReference type="SUPFAM" id="SSF51126">
    <property type="entry name" value="Pectin lyase-like"/>
    <property type="match status" value="1"/>
</dbReference>
<evidence type="ECO:0000313" key="7">
    <source>
        <dbReference type="EMBL" id="MDT3403717.1"/>
    </source>
</evidence>
<feature type="chain" id="PRO_5046825592" evidence="5">
    <location>
        <begin position="21"/>
        <end position="505"/>
    </location>
</feature>
<dbReference type="SUPFAM" id="SSF49265">
    <property type="entry name" value="Fibronectin type III"/>
    <property type="match status" value="1"/>
</dbReference>
<dbReference type="EMBL" id="JAVLVU010000001">
    <property type="protein sequence ID" value="MDT3403717.1"/>
    <property type="molecule type" value="Genomic_DNA"/>
</dbReference>
<evidence type="ECO:0000256" key="4">
    <source>
        <dbReference type="RuleBase" id="RU361169"/>
    </source>
</evidence>
<protein>
    <submittedName>
        <fullName evidence="7">Exo-poly-alpha-galacturonosidase</fullName>
        <ecNumber evidence="7">3.2.1.82</ecNumber>
    </submittedName>
</protein>
<feature type="signal peptide" evidence="5">
    <location>
        <begin position="1"/>
        <end position="20"/>
    </location>
</feature>
<keyword evidence="2 4" id="KW-0378">Hydrolase</keyword>
<comment type="similarity">
    <text evidence="1 4">Belongs to the glycosyl hydrolase 28 family.</text>
</comment>
<dbReference type="InterPro" id="IPR051801">
    <property type="entry name" value="GH28_Enzymes"/>
</dbReference>
<dbReference type="Pfam" id="PF00041">
    <property type="entry name" value="fn3"/>
    <property type="match status" value="1"/>
</dbReference>
<name>A0ABU3GXJ6_9SPHI</name>
<keyword evidence="3 4" id="KW-0326">Glycosidase</keyword>
<evidence type="ECO:0000256" key="1">
    <source>
        <dbReference type="ARBA" id="ARBA00008834"/>
    </source>
</evidence>
<keyword evidence="5" id="KW-0732">Signal</keyword>
<evidence type="ECO:0000256" key="5">
    <source>
        <dbReference type="SAM" id="SignalP"/>
    </source>
</evidence>
<dbReference type="Gene3D" id="2.160.20.10">
    <property type="entry name" value="Single-stranded right-handed beta-helix, Pectin lyase-like"/>
    <property type="match status" value="1"/>
</dbReference>
<dbReference type="GO" id="GO:0033917">
    <property type="term" value="F:exo-poly-alpha-galacturonosidase activity"/>
    <property type="evidence" value="ECO:0007669"/>
    <property type="project" value="UniProtKB-EC"/>
</dbReference>
<dbReference type="PANTHER" id="PTHR31339">
    <property type="entry name" value="PECTIN LYASE-RELATED"/>
    <property type="match status" value="1"/>
</dbReference>
<dbReference type="PANTHER" id="PTHR31339:SF9">
    <property type="entry name" value="PLASMIN AND FIBRONECTIN-BINDING PROTEIN A"/>
    <property type="match status" value="1"/>
</dbReference>
<proteinExistence type="inferred from homology"/>
<dbReference type="PROSITE" id="PS50853">
    <property type="entry name" value="FN3"/>
    <property type="match status" value="1"/>
</dbReference>
<dbReference type="Proteomes" id="UP001258315">
    <property type="component" value="Unassembled WGS sequence"/>
</dbReference>